<dbReference type="HOGENOM" id="CLU_2807864_0_0_14"/>
<evidence type="ECO:0000313" key="3">
    <source>
        <dbReference type="Proteomes" id="UP000008645"/>
    </source>
</evidence>
<accession>F0V3D3</accession>
<protein>
    <submittedName>
        <fullName evidence="2">Uncharacterized protein</fullName>
    </submittedName>
</protein>
<dbReference type="AlphaFoldDB" id="F0V3D3"/>
<dbReference type="Proteomes" id="UP000008645">
    <property type="component" value="Chromosome"/>
</dbReference>
<proteinExistence type="predicted"/>
<evidence type="ECO:0000313" key="2">
    <source>
        <dbReference type="EMBL" id="CBZ40355.1"/>
    </source>
</evidence>
<keyword evidence="1" id="KW-0472">Membrane</keyword>
<reference evidence="2 3" key="1">
    <citation type="journal article" date="2011" name="J. Bacteriol.">
        <title>Complete genome sequence of the hemotrophic Mycoplasma suis strain KI3806.</title>
        <authorList>
            <person name="Oehlerking J."/>
            <person name="Kube M."/>
            <person name="Felder K.M."/>
            <person name="Matter D."/>
            <person name="Wittenbrink M.M."/>
            <person name="Schwarzenbach S."/>
            <person name="Kramer M.M."/>
            <person name="Hoelzle K."/>
            <person name="Hoelzle L.E."/>
        </authorList>
    </citation>
    <scope>NUCLEOTIDE SEQUENCE [LARGE SCALE GENOMIC DNA]</scope>
    <source>
        <strain evidence="3">KI_3806</strain>
    </source>
</reference>
<sequence length="67" mass="8089">MKRSTRTKEEKKVVQINLRFFKPCLSKILLSVKELTLCFEKRKKTFSRLIFCCYSFFSGCWIILLFL</sequence>
<organism evidence="2 3">
    <name type="scientific">Mycoplasma suis (strain KI_3806)</name>
    <dbReference type="NCBI Taxonomy" id="708248"/>
    <lineage>
        <taxon>Bacteria</taxon>
        <taxon>Bacillati</taxon>
        <taxon>Mycoplasmatota</taxon>
        <taxon>Mollicutes</taxon>
        <taxon>Mycoplasmataceae</taxon>
        <taxon>Mycoplasma</taxon>
    </lineage>
</organism>
<dbReference type="EMBL" id="FQ790233">
    <property type="protein sequence ID" value="CBZ40355.1"/>
    <property type="molecule type" value="Genomic_DNA"/>
</dbReference>
<name>F0V3D3_MYCS3</name>
<keyword evidence="1" id="KW-0812">Transmembrane</keyword>
<dbReference type="KEGG" id="msk:MSUIS_02620"/>
<keyword evidence="1" id="KW-1133">Transmembrane helix</keyword>
<feature type="transmembrane region" description="Helical" evidence="1">
    <location>
        <begin position="49"/>
        <end position="66"/>
    </location>
</feature>
<gene>
    <name evidence="2" type="ORF">MSUIS_02620</name>
</gene>
<evidence type="ECO:0000256" key="1">
    <source>
        <dbReference type="SAM" id="Phobius"/>
    </source>
</evidence>